<evidence type="ECO:0000313" key="8">
    <source>
        <dbReference type="Proteomes" id="UP000192674"/>
    </source>
</evidence>
<evidence type="ECO:0000256" key="2">
    <source>
        <dbReference type="ARBA" id="ARBA00008814"/>
    </source>
</evidence>
<gene>
    <name evidence="7" type="ORF">SAMN05661093_00634</name>
</gene>
<dbReference type="SUPFAM" id="SSF53807">
    <property type="entry name" value="Helical backbone' metal receptor"/>
    <property type="match status" value="1"/>
</dbReference>
<dbReference type="Gene3D" id="3.40.50.1980">
    <property type="entry name" value="Nitrogenase molybdenum iron protein domain"/>
    <property type="match status" value="2"/>
</dbReference>
<dbReference type="PROSITE" id="PS50983">
    <property type="entry name" value="FE_B12_PBP"/>
    <property type="match status" value="1"/>
</dbReference>
<accession>A0A1Y5WZ07</accession>
<feature type="domain" description="Fe/B12 periplasmic-binding" evidence="6">
    <location>
        <begin position="55"/>
        <end position="324"/>
    </location>
</feature>
<feature type="signal peptide" evidence="5">
    <location>
        <begin position="1"/>
        <end position="22"/>
    </location>
</feature>
<organism evidence="7 8">
    <name type="scientific">Kibdelosporangium aridum</name>
    <dbReference type="NCBI Taxonomy" id="2030"/>
    <lineage>
        <taxon>Bacteria</taxon>
        <taxon>Bacillati</taxon>
        <taxon>Actinomycetota</taxon>
        <taxon>Actinomycetes</taxon>
        <taxon>Pseudonocardiales</taxon>
        <taxon>Pseudonocardiaceae</taxon>
        <taxon>Kibdelosporangium</taxon>
    </lineage>
</organism>
<evidence type="ECO:0000256" key="4">
    <source>
        <dbReference type="ARBA" id="ARBA00022729"/>
    </source>
</evidence>
<evidence type="ECO:0000256" key="1">
    <source>
        <dbReference type="ARBA" id="ARBA00004196"/>
    </source>
</evidence>
<sequence length="325" mass="34318">MLIGRVLPIVLAGALLAGCGTASQEAPQQAAPAGAFPVTIKNAYGETVIKQKPQRVVALGLGDIAVANALGANIVGAVKNYTGKPLPYLRTKLDEAVYAVDPDALNIEKIAAYRPDVILALTCYGLDQAEYNALSRIAPVVTYEKELYASPMDQDALTIGRALGDEAGARKLVDDANASIAKVKSELPRLAGKTYLYGQARGEILPLVVGKDNMSTKFMASLGLKVPDAFAGAQTSSELAPGTIGLSYENADQLDTADALFMTFAGPDDQTKFESNPLTRDLRVIKEGRYHPMSIEAAQLLQAPDVVGVDYLLGELKPTLAKIGA</sequence>
<proteinExistence type="inferred from homology"/>
<evidence type="ECO:0000256" key="5">
    <source>
        <dbReference type="SAM" id="SignalP"/>
    </source>
</evidence>
<dbReference type="PANTHER" id="PTHR30532">
    <property type="entry name" value="IRON III DICITRATE-BINDING PERIPLASMIC PROTEIN"/>
    <property type="match status" value="1"/>
</dbReference>
<evidence type="ECO:0000313" key="7">
    <source>
        <dbReference type="EMBL" id="SMC57799.1"/>
    </source>
</evidence>
<comment type="similarity">
    <text evidence="2">Belongs to the bacterial solute-binding protein 8 family.</text>
</comment>
<evidence type="ECO:0000259" key="6">
    <source>
        <dbReference type="PROSITE" id="PS50983"/>
    </source>
</evidence>
<dbReference type="Pfam" id="PF01497">
    <property type="entry name" value="Peripla_BP_2"/>
    <property type="match status" value="1"/>
</dbReference>
<feature type="chain" id="PRO_5012712233" evidence="5">
    <location>
        <begin position="23"/>
        <end position="325"/>
    </location>
</feature>
<dbReference type="InterPro" id="IPR051313">
    <property type="entry name" value="Bact_iron-sidero_bind"/>
</dbReference>
<dbReference type="EMBL" id="FWXV01000001">
    <property type="protein sequence ID" value="SMC57799.1"/>
    <property type="molecule type" value="Genomic_DNA"/>
</dbReference>
<comment type="subcellular location">
    <subcellularLocation>
        <location evidence="1">Cell envelope</location>
    </subcellularLocation>
</comment>
<dbReference type="Proteomes" id="UP000192674">
    <property type="component" value="Unassembled WGS sequence"/>
</dbReference>
<keyword evidence="3" id="KW-0813">Transport</keyword>
<dbReference type="InterPro" id="IPR002491">
    <property type="entry name" value="ABC_transptr_periplasmic_BD"/>
</dbReference>
<dbReference type="AlphaFoldDB" id="A0A1Y5WZ07"/>
<keyword evidence="8" id="KW-1185">Reference proteome</keyword>
<name>A0A1Y5WZ07_KIBAR</name>
<dbReference type="PROSITE" id="PS51257">
    <property type="entry name" value="PROKAR_LIPOPROTEIN"/>
    <property type="match status" value="1"/>
</dbReference>
<keyword evidence="4 5" id="KW-0732">Signal</keyword>
<dbReference type="PANTHER" id="PTHR30532:SF24">
    <property type="entry name" value="FERRIC ENTEROBACTIN-BINDING PERIPLASMIC PROTEIN FEPB"/>
    <property type="match status" value="1"/>
</dbReference>
<reference evidence="7 8" key="1">
    <citation type="submission" date="2017-04" db="EMBL/GenBank/DDBJ databases">
        <authorList>
            <person name="Afonso C.L."/>
            <person name="Miller P.J."/>
            <person name="Scott M.A."/>
            <person name="Spackman E."/>
            <person name="Goraichik I."/>
            <person name="Dimitrov K.M."/>
            <person name="Suarez D.L."/>
            <person name="Swayne D.E."/>
        </authorList>
    </citation>
    <scope>NUCLEOTIDE SEQUENCE [LARGE SCALE GENOMIC DNA]</scope>
    <source>
        <strain evidence="7 8">DSM 43828</strain>
    </source>
</reference>
<dbReference type="GO" id="GO:0030288">
    <property type="term" value="C:outer membrane-bounded periplasmic space"/>
    <property type="evidence" value="ECO:0007669"/>
    <property type="project" value="TreeGrafter"/>
</dbReference>
<evidence type="ECO:0000256" key="3">
    <source>
        <dbReference type="ARBA" id="ARBA00022448"/>
    </source>
</evidence>
<dbReference type="GO" id="GO:1901678">
    <property type="term" value="P:iron coordination entity transport"/>
    <property type="evidence" value="ECO:0007669"/>
    <property type="project" value="UniProtKB-ARBA"/>
</dbReference>
<protein>
    <submittedName>
        <fullName evidence="7">Iron complex transport system substrate-binding protein</fullName>
    </submittedName>
</protein>